<dbReference type="EMBL" id="BLBC01000011">
    <property type="protein sequence ID" value="GET46483.1"/>
    <property type="molecule type" value="Genomic_DNA"/>
</dbReference>
<keyword evidence="2" id="KW-1185">Reference proteome</keyword>
<proteinExistence type="predicted"/>
<evidence type="ECO:0000313" key="2">
    <source>
        <dbReference type="Proteomes" id="UP000398217"/>
    </source>
</evidence>
<evidence type="ECO:0000313" key="1">
    <source>
        <dbReference type="EMBL" id="GET46483.1"/>
    </source>
</evidence>
<protein>
    <submittedName>
        <fullName evidence="1">Uncharacterized protein</fullName>
    </submittedName>
</protein>
<comment type="caution">
    <text evidence="1">The sequence shown here is derived from an EMBL/GenBank/DDBJ whole genome shotgun (WGS) entry which is preliminary data.</text>
</comment>
<dbReference type="OrthoDB" id="10015759at2"/>
<sequence length="166" mass="19989">MMIMTRSAYEFWKGKKAPPEVHSFEKNILGQWTTITWQEVFQKRKAKQDKNLSFKRDLYEKTTPCYVWVFHNQNRFPFGGWYVYVVTKNKEFALNFRPQSNYKDILLEVMNLFPCGVLPLHENFTLWCEAFCRQFPKKSKKRPTEGAKICYAELDKYNYLKKVITK</sequence>
<accession>A0A5M4BA55</accession>
<organism evidence="1 2">
    <name type="scientific">Capnocytophaga felis</name>
    <dbReference type="NCBI Taxonomy" id="2267611"/>
    <lineage>
        <taxon>Bacteria</taxon>
        <taxon>Pseudomonadati</taxon>
        <taxon>Bacteroidota</taxon>
        <taxon>Flavobacteriia</taxon>
        <taxon>Flavobacteriales</taxon>
        <taxon>Flavobacteriaceae</taxon>
        <taxon>Capnocytophaga</taxon>
    </lineage>
</organism>
<name>A0A5M4BA55_9FLAO</name>
<gene>
    <name evidence="1" type="ORF">RCZ01_17850</name>
</gene>
<reference evidence="2" key="1">
    <citation type="journal article" date="2020" name="Int. J. Syst. Evol. Microbiol.">
        <title>Capnocytophaga felis sp. nov. isolated from the feline oral cavity.</title>
        <authorList>
            <person name="Suzuki M."/>
            <person name="Umeda K."/>
            <person name="Kimura M."/>
            <person name="Imaoka K."/>
            <person name="Morikawa S."/>
            <person name="Maeda K."/>
        </authorList>
    </citation>
    <scope>NUCLEOTIDE SEQUENCE [LARGE SCALE GENOMIC DNA]</scope>
    <source>
        <strain evidence="2">KC07070</strain>
    </source>
</reference>
<dbReference type="RefSeq" id="WP_155285112.1">
    <property type="nucleotide sequence ID" value="NZ_BLBC01000011.1"/>
</dbReference>
<dbReference type="AlphaFoldDB" id="A0A5M4BA55"/>
<dbReference type="Proteomes" id="UP000398217">
    <property type="component" value="Unassembled WGS sequence"/>
</dbReference>